<keyword evidence="2" id="KW-1185">Reference proteome</keyword>
<dbReference type="SMART" id="SM00855">
    <property type="entry name" value="PGAM"/>
    <property type="match status" value="1"/>
</dbReference>
<comment type="caution">
    <text evidence="1">The sequence shown here is derived from an EMBL/GenBank/DDBJ whole genome shotgun (WGS) entry which is preliminary data.</text>
</comment>
<dbReference type="Gene3D" id="3.40.50.1240">
    <property type="entry name" value="Phosphoglycerate mutase-like"/>
    <property type="match status" value="1"/>
</dbReference>
<sequence length="195" mass="21834">MMLTLVRHGEPERDVVAAERGDPPLSAMGRMHMAEAGRLVEADGYDVVYCSPLRRARESAEILVPGVEPVIDEDLAEFDRDAQQYLHWEDGAGPYRAYLAGDLSPWGTTLDEFRARIWSVVERMRRDSLGGRVVAVTHGGVINNFFAMLLGSEQVSLFQPAYGSLNRFLYRADEGWTTMELNATAVRPEEPLFNS</sequence>
<proteinExistence type="predicted"/>
<dbReference type="RefSeq" id="WP_377383733.1">
    <property type="nucleotide sequence ID" value="NZ_JBHSAN010000001.1"/>
</dbReference>
<organism evidence="1 2">
    <name type="scientific">Prauserella oleivorans</name>
    <dbReference type="NCBI Taxonomy" id="1478153"/>
    <lineage>
        <taxon>Bacteria</taxon>
        <taxon>Bacillati</taxon>
        <taxon>Actinomycetota</taxon>
        <taxon>Actinomycetes</taxon>
        <taxon>Pseudonocardiales</taxon>
        <taxon>Pseudonocardiaceae</taxon>
        <taxon>Prauserella</taxon>
    </lineage>
</organism>
<dbReference type="PANTHER" id="PTHR48100">
    <property type="entry name" value="BROAD-SPECIFICITY PHOSPHATASE YOR283W-RELATED"/>
    <property type="match status" value="1"/>
</dbReference>
<dbReference type="Proteomes" id="UP001597478">
    <property type="component" value="Unassembled WGS sequence"/>
</dbReference>
<dbReference type="CDD" id="cd07067">
    <property type="entry name" value="HP_PGM_like"/>
    <property type="match status" value="1"/>
</dbReference>
<dbReference type="InterPro" id="IPR013078">
    <property type="entry name" value="His_Pase_superF_clade-1"/>
</dbReference>
<protein>
    <submittedName>
        <fullName evidence="1">Histidine phosphatase family protein</fullName>
    </submittedName>
</protein>
<gene>
    <name evidence="1" type="ORF">ACFS2C_02600</name>
</gene>
<dbReference type="Pfam" id="PF00300">
    <property type="entry name" value="His_Phos_1"/>
    <property type="match status" value="1"/>
</dbReference>
<dbReference type="PANTHER" id="PTHR48100:SF1">
    <property type="entry name" value="HISTIDINE PHOSPHATASE FAMILY PROTEIN-RELATED"/>
    <property type="match status" value="1"/>
</dbReference>
<name>A0ABW5W2V3_9PSEU</name>
<dbReference type="InterPro" id="IPR050275">
    <property type="entry name" value="PGM_Phosphatase"/>
</dbReference>
<dbReference type="SUPFAM" id="SSF53254">
    <property type="entry name" value="Phosphoglycerate mutase-like"/>
    <property type="match status" value="1"/>
</dbReference>
<accession>A0ABW5W2V3</accession>
<evidence type="ECO:0000313" key="2">
    <source>
        <dbReference type="Proteomes" id="UP001597478"/>
    </source>
</evidence>
<dbReference type="InterPro" id="IPR029033">
    <property type="entry name" value="His_PPase_superfam"/>
</dbReference>
<dbReference type="EMBL" id="JBHUOF010000003">
    <property type="protein sequence ID" value="MFD2798279.1"/>
    <property type="molecule type" value="Genomic_DNA"/>
</dbReference>
<reference evidence="2" key="1">
    <citation type="journal article" date="2019" name="Int. J. Syst. Evol. Microbiol.">
        <title>The Global Catalogue of Microorganisms (GCM) 10K type strain sequencing project: providing services to taxonomists for standard genome sequencing and annotation.</title>
        <authorList>
            <consortium name="The Broad Institute Genomics Platform"/>
            <consortium name="The Broad Institute Genome Sequencing Center for Infectious Disease"/>
            <person name="Wu L."/>
            <person name="Ma J."/>
        </authorList>
    </citation>
    <scope>NUCLEOTIDE SEQUENCE [LARGE SCALE GENOMIC DNA]</scope>
    <source>
        <strain evidence="2">IBRC-M 10906</strain>
    </source>
</reference>
<evidence type="ECO:0000313" key="1">
    <source>
        <dbReference type="EMBL" id="MFD2798279.1"/>
    </source>
</evidence>